<evidence type="ECO:0000259" key="12">
    <source>
        <dbReference type="Pfam" id="PF02868"/>
    </source>
</evidence>
<dbReference type="GO" id="GO:0004222">
    <property type="term" value="F:metalloendopeptidase activity"/>
    <property type="evidence" value="ECO:0007669"/>
    <property type="project" value="InterPro"/>
</dbReference>
<dbReference type="Gene3D" id="3.50.30.30">
    <property type="match status" value="1"/>
</dbReference>
<dbReference type="PANTHER" id="PTHR33794">
    <property type="entry name" value="BACILLOLYSIN"/>
    <property type="match status" value="1"/>
</dbReference>
<evidence type="ECO:0000256" key="1">
    <source>
        <dbReference type="ARBA" id="ARBA00009388"/>
    </source>
</evidence>
<evidence type="ECO:0000313" key="14">
    <source>
        <dbReference type="EMBL" id="MBF4763462.1"/>
    </source>
</evidence>
<evidence type="ECO:0000259" key="13">
    <source>
        <dbReference type="Pfam" id="PF07504"/>
    </source>
</evidence>
<feature type="chain" id="PRO_5038701018" evidence="9">
    <location>
        <begin position="19"/>
        <end position="963"/>
    </location>
</feature>
<reference evidence="14" key="1">
    <citation type="submission" date="2020-11" db="EMBL/GenBank/DDBJ databases">
        <title>Nocardioides sp. nov., isolated from Soil of Cynanchum wilfordii Hemsley rhizosphere.</title>
        <authorList>
            <person name="Lee J.-S."/>
            <person name="Suh M.K."/>
            <person name="Kim J.-S."/>
        </authorList>
    </citation>
    <scope>NUCLEOTIDE SEQUENCE</scope>
    <source>
        <strain evidence="14">KCTC 19275</strain>
    </source>
</reference>
<keyword evidence="15" id="KW-1185">Reference proteome</keyword>
<dbReference type="SUPFAM" id="SSF52025">
    <property type="entry name" value="PA domain"/>
    <property type="match status" value="1"/>
</dbReference>
<evidence type="ECO:0000256" key="3">
    <source>
        <dbReference type="ARBA" id="ARBA00022723"/>
    </source>
</evidence>
<dbReference type="CDD" id="cd04818">
    <property type="entry name" value="PA_subtilisin_1"/>
    <property type="match status" value="1"/>
</dbReference>
<feature type="domain" description="FTP" evidence="13">
    <location>
        <begin position="120"/>
        <end position="151"/>
    </location>
</feature>
<evidence type="ECO:0000259" key="10">
    <source>
        <dbReference type="Pfam" id="PF01447"/>
    </source>
</evidence>
<keyword evidence="6" id="KW-0862">Zinc</keyword>
<feature type="domain" description="Peptidase M4 C-terminal" evidence="12">
    <location>
        <begin position="565"/>
        <end position="687"/>
    </location>
</feature>
<keyword evidence="3" id="KW-0479">Metal-binding</keyword>
<gene>
    <name evidence="14" type="ORF">ISU07_10020</name>
</gene>
<organism evidence="14 15">
    <name type="scientific">Nocardioides islandensis</name>
    <dbReference type="NCBI Taxonomy" id="433663"/>
    <lineage>
        <taxon>Bacteria</taxon>
        <taxon>Bacillati</taxon>
        <taxon>Actinomycetota</taxon>
        <taxon>Actinomycetes</taxon>
        <taxon>Propionibacteriales</taxon>
        <taxon>Nocardioidaceae</taxon>
        <taxon>Nocardioides</taxon>
    </lineage>
</organism>
<keyword evidence="2" id="KW-0645">Protease</keyword>
<dbReference type="RefSeq" id="WP_194706634.1">
    <property type="nucleotide sequence ID" value="NZ_JADKPN010000004.1"/>
</dbReference>
<evidence type="ECO:0000256" key="7">
    <source>
        <dbReference type="ARBA" id="ARBA00023049"/>
    </source>
</evidence>
<keyword evidence="7" id="KW-0482">Metalloprotease</keyword>
<dbReference type="InterPro" id="IPR023612">
    <property type="entry name" value="Peptidase_M4"/>
</dbReference>
<feature type="domain" description="PA" evidence="11">
    <location>
        <begin position="450"/>
        <end position="542"/>
    </location>
</feature>
<accession>A0A930VF51</accession>
<dbReference type="PANTHER" id="PTHR33794:SF1">
    <property type="entry name" value="BACILLOLYSIN"/>
    <property type="match status" value="1"/>
</dbReference>
<name>A0A930VF51_9ACTN</name>
<evidence type="ECO:0000259" key="11">
    <source>
        <dbReference type="Pfam" id="PF02225"/>
    </source>
</evidence>
<evidence type="ECO:0000256" key="2">
    <source>
        <dbReference type="ARBA" id="ARBA00022670"/>
    </source>
</evidence>
<dbReference type="Pfam" id="PF07504">
    <property type="entry name" value="FTP"/>
    <property type="match status" value="1"/>
</dbReference>
<dbReference type="GO" id="GO:0006508">
    <property type="term" value="P:proteolysis"/>
    <property type="evidence" value="ECO:0007669"/>
    <property type="project" value="UniProtKB-KW"/>
</dbReference>
<feature type="active site" evidence="8">
    <location>
        <position position="356"/>
    </location>
</feature>
<feature type="active site" description="Proton donor" evidence="8">
    <location>
        <position position="614"/>
    </location>
</feature>
<dbReference type="PRINTS" id="PR00730">
    <property type="entry name" value="THERMOLYSIN"/>
</dbReference>
<dbReference type="Gene3D" id="2.60.120.200">
    <property type="match status" value="1"/>
</dbReference>
<dbReference type="GO" id="GO:0046872">
    <property type="term" value="F:metal ion binding"/>
    <property type="evidence" value="ECO:0007669"/>
    <property type="project" value="UniProtKB-KW"/>
</dbReference>
<feature type="signal peptide" evidence="9">
    <location>
        <begin position="1"/>
        <end position="18"/>
    </location>
</feature>
<dbReference type="InterPro" id="IPR013856">
    <property type="entry name" value="Peptidase_M4_domain"/>
</dbReference>
<evidence type="ECO:0000256" key="5">
    <source>
        <dbReference type="ARBA" id="ARBA00022801"/>
    </source>
</evidence>
<evidence type="ECO:0000256" key="6">
    <source>
        <dbReference type="ARBA" id="ARBA00022833"/>
    </source>
</evidence>
<dbReference type="Proteomes" id="UP000640489">
    <property type="component" value="Unassembled WGS sequence"/>
</dbReference>
<evidence type="ECO:0000313" key="15">
    <source>
        <dbReference type="Proteomes" id="UP000640489"/>
    </source>
</evidence>
<comment type="similarity">
    <text evidence="1">Belongs to the peptidase M4 family.</text>
</comment>
<dbReference type="Pfam" id="PF02225">
    <property type="entry name" value="PA"/>
    <property type="match status" value="1"/>
</dbReference>
<comment type="caution">
    <text evidence="14">The sequence shown here is derived from an EMBL/GenBank/DDBJ whole genome shotgun (WGS) entry which is preliminary data.</text>
</comment>
<feature type="domain" description="Peptidase M4" evidence="10">
    <location>
        <begin position="295"/>
        <end position="363"/>
    </location>
</feature>
<evidence type="ECO:0000256" key="9">
    <source>
        <dbReference type="SAM" id="SignalP"/>
    </source>
</evidence>
<dbReference type="InterPro" id="IPR001570">
    <property type="entry name" value="Peptidase_M4_C_domain"/>
</dbReference>
<dbReference type="InterPro" id="IPR011096">
    <property type="entry name" value="FTP_domain"/>
</dbReference>
<dbReference type="SUPFAM" id="SSF55486">
    <property type="entry name" value="Metalloproteases ('zincins'), catalytic domain"/>
    <property type="match status" value="1"/>
</dbReference>
<dbReference type="InterPro" id="IPR046450">
    <property type="entry name" value="PA_dom_sf"/>
</dbReference>
<dbReference type="AlphaFoldDB" id="A0A930VF51"/>
<sequence>MRPIRLVLSLALAGAALSAVPALQSTAVGQPAAASSPDTTIGRMKAEADGAVRLTRQRATGAVGMVRTSGDLMPDRTADSRASAGRKAATYVRTYAAAFGAAADQLRRSGVKSDRYGWTVSFTQHYRGVPVFGARLMANLDRDGRLTSVNGFVAPNLRLGTTPAIGKQVAAGHAVALVRQQPPTSDTGKAGSVKGLQAAHTRLVVYRMGAVKGEAGRAVLTYMVEVTNRANVRDMVFVDARTGKPVNRYSMAADALERHLIEANGSRDPSTFHEVWKEGDPFPGTLNADQQREVTGTGMAYWFFKDTFGRDSYDGLGHSMTTVNNDGRINCPNANWNGVTTNYCNGVTSDDVVAHEWGHAYTEYTSGLIYQWQPGALNESYSDVWGETVDLANGQQDEGEGDLTAKRADNACSTHSPALPVVVINSPASAAKVCQAGAAAFGPQVDATGVTGDIVQALDAADATGPSTTDACTVITNPATVAGKVALVDRGSCGFAIKVKNAQNAGAIGVVVGNNVDVVAGMAGADPTITIPAVLIRLSDRNRIVTALGTGPVNVTLKDNGGTRTDSYRWLVAEKSTAFGGAIRDMWQPTCLGDPGKVSDAEYFCDTSDAGGVHSNSGVPNHAYALLVDGGSYNGVNVTGLGLDKAANLWFYNQTHYLTPTSGFPEFADGLVASCSALVDQPINEVQVAENGTPQPATPIAAGDCQQVANVIAATELRREPTQCNFQPLFRQDTPGTCGAGTKRNVVWSDGFGSGLGQWTAGQEIKFPGGIGFPWRTTTDAPDHQGAVAYGQATDDGVCSNGAGDASSRDWITSPSILIPGAPQKSPRLTFDHTIASEFNVDGGNVSISVNGGAFTLVPTAAYAFNGPNSTLLTAAAGNTNPKAGQRAWTGTDGGKVTTKWGQTIVDLSAAGVAPGDTIQVRFDMGRDGCGGLFGWYVDNVVVSTCKPHQAGAAREESSSREG</sequence>
<evidence type="ECO:0000256" key="4">
    <source>
        <dbReference type="ARBA" id="ARBA00022729"/>
    </source>
</evidence>
<protein>
    <submittedName>
        <fullName evidence="14">M4 family metallopeptidase</fullName>
    </submittedName>
</protein>
<dbReference type="Gene3D" id="3.10.450.490">
    <property type="match status" value="1"/>
</dbReference>
<dbReference type="InterPro" id="IPR003137">
    <property type="entry name" value="PA_domain"/>
</dbReference>
<proteinExistence type="inferred from homology"/>
<dbReference type="InterPro" id="IPR027268">
    <property type="entry name" value="Peptidase_M4/M1_CTD_sf"/>
</dbReference>
<dbReference type="Gene3D" id="3.10.170.10">
    <property type="match status" value="1"/>
</dbReference>
<dbReference type="Gene3D" id="1.10.390.10">
    <property type="entry name" value="Neutral Protease Domain 2"/>
    <property type="match status" value="2"/>
</dbReference>
<dbReference type="Pfam" id="PF01447">
    <property type="entry name" value="Peptidase_M4"/>
    <property type="match status" value="1"/>
</dbReference>
<dbReference type="EMBL" id="JADKPN010000004">
    <property type="protein sequence ID" value="MBF4763462.1"/>
    <property type="molecule type" value="Genomic_DNA"/>
</dbReference>
<dbReference type="Pfam" id="PF02868">
    <property type="entry name" value="Peptidase_M4_C"/>
    <property type="match status" value="2"/>
</dbReference>
<keyword evidence="5" id="KW-0378">Hydrolase</keyword>
<keyword evidence="4 9" id="KW-0732">Signal</keyword>
<dbReference type="InterPro" id="IPR050728">
    <property type="entry name" value="Zinc_Metalloprotease_M4"/>
</dbReference>
<evidence type="ECO:0000256" key="8">
    <source>
        <dbReference type="PIRSR" id="PIRSR623612-1"/>
    </source>
</evidence>
<feature type="domain" description="Peptidase M4 C-terminal" evidence="12">
    <location>
        <begin position="366"/>
        <end position="396"/>
    </location>
</feature>